<feature type="region of interest" description="Disordered" evidence="1">
    <location>
        <begin position="66"/>
        <end position="87"/>
    </location>
</feature>
<evidence type="ECO:0000313" key="6">
    <source>
        <dbReference type="Proteomes" id="UP000000591"/>
    </source>
</evidence>
<dbReference type="Pfam" id="PF08553">
    <property type="entry name" value="VID27"/>
    <property type="match status" value="1"/>
</dbReference>
<dbReference type="KEGG" id="ago:AGOS_ABL168C"/>
<name>Q75E38_EREGS</name>
<dbReference type="InterPro" id="IPR040979">
    <property type="entry name" value="Vid27_N"/>
</dbReference>
<dbReference type="AlphaFoldDB" id="Q75E38"/>
<evidence type="ECO:0000313" key="5">
    <source>
        <dbReference type="EMBL" id="AAS50603.1"/>
    </source>
</evidence>
<evidence type="ECO:0000259" key="3">
    <source>
        <dbReference type="Pfam" id="PF17747"/>
    </source>
</evidence>
<dbReference type="PANTHER" id="PTHR31913:SF0">
    <property type="entry name" value="VACUOLAR IMPORT AND DEGRADATION PROTEIN 27"/>
    <property type="match status" value="1"/>
</dbReference>
<dbReference type="GO" id="GO:0005634">
    <property type="term" value="C:nucleus"/>
    <property type="evidence" value="ECO:0000318"/>
    <property type="project" value="GO_Central"/>
</dbReference>
<dbReference type="GeneID" id="4618859"/>
<feature type="compositionally biased region" description="Acidic residues" evidence="1">
    <location>
        <begin position="66"/>
        <end position="81"/>
    </location>
</feature>
<dbReference type="InterPro" id="IPR015943">
    <property type="entry name" value="WD40/YVTN_repeat-like_dom_sf"/>
</dbReference>
<dbReference type="InParanoid" id="Q75E38"/>
<dbReference type="GO" id="GO:0005737">
    <property type="term" value="C:cytoplasm"/>
    <property type="evidence" value="ECO:0000318"/>
    <property type="project" value="GO_Central"/>
</dbReference>
<dbReference type="InterPro" id="IPR036322">
    <property type="entry name" value="WD40_repeat_dom_sf"/>
</dbReference>
<evidence type="ECO:0000259" key="2">
    <source>
        <dbReference type="Pfam" id="PF08553"/>
    </source>
</evidence>
<organism evidence="5 6">
    <name type="scientific">Eremothecium gossypii (strain ATCC 10895 / CBS 109.51 / FGSC 9923 / NRRL Y-1056)</name>
    <name type="common">Yeast</name>
    <name type="synonym">Ashbya gossypii</name>
    <dbReference type="NCBI Taxonomy" id="284811"/>
    <lineage>
        <taxon>Eukaryota</taxon>
        <taxon>Fungi</taxon>
        <taxon>Dikarya</taxon>
        <taxon>Ascomycota</taxon>
        <taxon>Saccharomycotina</taxon>
        <taxon>Saccharomycetes</taxon>
        <taxon>Saccharomycetales</taxon>
        <taxon>Saccharomycetaceae</taxon>
        <taxon>Eremothecium</taxon>
    </lineage>
</organism>
<evidence type="ECO:0000259" key="4">
    <source>
        <dbReference type="Pfam" id="PF17748"/>
    </source>
</evidence>
<feature type="compositionally biased region" description="Acidic residues" evidence="1">
    <location>
        <begin position="392"/>
        <end position="403"/>
    </location>
</feature>
<dbReference type="OrthoDB" id="10251113at2759"/>
<dbReference type="Gene3D" id="2.130.10.10">
    <property type="entry name" value="YVTN repeat-like/Quinoprotein amine dehydrogenase"/>
    <property type="match status" value="1"/>
</dbReference>
<protein>
    <submittedName>
        <fullName evidence="5">ABL168Cp</fullName>
    </submittedName>
</protein>
<reference evidence="6" key="2">
    <citation type="journal article" date="2013" name="G3 (Bethesda)">
        <title>Genomes of Ashbya fungi isolated from insects reveal four mating-type loci, numerous translocations, lack of transposons, and distinct gene duplications.</title>
        <authorList>
            <person name="Dietrich F.S."/>
            <person name="Voegeli S."/>
            <person name="Kuo S."/>
            <person name="Philippsen P."/>
        </authorList>
    </citation>
    <scope>GENOME REANNOTATION</scope>
    <source>
        <strain evidence="6">ATCC 10895 / CBS 109.51 / FGSC 9923 / NRRL Y-1056</strain>
    </source>
</reference>
<dbReference type="FunCoup" id="Q75E38">
    <property type="interactions" value="66"/>
</dbReference>
<dbReference type="Pfam" id="PF17748">
    <property type="entry name" value="VID27_N"/>
    <property type="match status" value="1"/>
</dbReference>
<keyword evidence="6" id="KW-1185">Reference proteome</keyword>
<dbReference type="InterPro" id="IPR013863">
    <property type="entry name" value="VID27_C"/>
</dbReference>
<reference evidence="5 6" key="1">
    <citation type="journal article" date="2004" name="Science">
        <title>The Ashbya gossypii genome as a tool for mapping the ancient Saccharomyces cerevisiae genome.</title>
        <authorList>
            <person name="Dietrich F.S."/>
            <person name="Voegeli S."/>
            <person name="Brachat S."/>
            <person name="Lerch A."/>
            <person name="Gates K."/>
            <person name="Steiner S."/>
            <person name="Mohr C."/>
            <person name="Pohlmann R."/>
            <person name="Luedi P."/>
            <person name="Choi S."/>
            <person name="Wing R.A."/>
            <person name="Flavier A."/>
            <person name="Gaffney T.D."/>
            <person name="Philippsen P."/>
        </authorList>
    </citation>
    <scope>NUCLEOTIDE SEQUENCE [LARGE SCALE GENOMIC DNA]</scope>
    <source>
        <strain evidence="6">ATCC 10895 / CBS 109.51 / FGSC 9923 / NRRL Y-1056</strain>
    </source>
</reference>
<dbReference type="Proteomes" id="UP000000591">
    <property type="component" value="Chromosome II"/>
</dbReference>
<dbReference type="InterPro" id="IPR040458">
    <property type="entry name" value="Vid27"/>
</dbReference>
<feature type="region of interest" description="Disordered" evidence="1">
    <location>
        <begin position="377"/>
        <end position="432"/>
    </location>
</feature>
<proteinExistence type="predicted"/>
<gene>
    <name evidence="5" type="ORF">AGOS_ABL168C</name>
</gene>
<feature type="domain" description="Vid27 PH-like" evidence="3">
    <location>
        <begin position="241"/>
        <end position="341"/>
    </location>
</feature>
<dbReference type="EMBL" id="AE016815">
    <property type="protein sequence ID" value="AAS50603.1"/>
    <property type="molecule type" value="Genomic_DNA"/>
</dbReference>
<sequence>MNIIRKFMESGSKPEVVSIPSGQLYLTRSRQSPKSSSECLYNDATVTVRACARYAYELVVRKQAEEELTPGAEDDDEDDGLSELSGQSTEDEWVFRLDETLRLHRRWNKSGELTVVWRNTKGDCGEKFQFVVNSDIPLGDVEDFLETVYRCEYEAKYRRLASEATEQDLKQFDFSYLANHDSAVFFSDDETEVREPEFLSAQMGALAISDDDSDEDPDLYEDALDEPQPRLHTNPPGVVRFLQYGDLSVYDPMTGRYALQERNVNVALLQDNKHRYVYIEGSEIILAVETLPEVNPFLEVGIRSFLFNYTHEGIVLSYKVKFKNAAAFTHFHLHWTIALWEMSTGQKWSDLSETEQNYILYSTSGKNEELDVFLEEPENQNDTLGDAQIGTDEQEEEEEEEAEGSNLLISSSSFGDDEYDERRAEREYEESTSNVGNKALAVGFKSDRTFVLRGDKIGVFKTSDADSLDFVTAINEVSDIKGNVLNPNSAMLYTEDRALILQDENHKERLFKMDLERGKVVEEWVAGGRDVLQIGPNKKFDQLTSEQTFLGIAPNSVFQMDPRLSGQNKVVSSSDYSYSSVRDLRSLCTTQLGYVAVGSNKGEIRLYDKLGKRAKTLIPALGEPIRHLCASADGKWLLATCKSSILLFDTEVKEGRNAGALAYQKSFSQGALPQCYVLKVDPSTAIYMQTETGAPIEFTKATFNTGLDTKEQTITTSTGPFAMVWPIKSILQGKKTPYVIKKYHSNVTEESFKFGSDRNVIVALKDDISMAKKKSFRAPSRAMLTKMGKQKSRKASKE</sequence>
<dbReference type="SUPFAM" id="SSF50978">
    <property type="entry name" value="WD40 repeat-like"/>
    <property type="match status" value="1"/>
</dbReference>
<feature type="domain" description="Vacuolar import/degradation Vid27 C-terminal" evidence="2">
    <location>
        <begin position="437"/>
        <end position="787"/>
    </location>
</feature>
<dbReference type="HOGENOM" id="CLU_007002_0_0_1"/>
<dbReference type="PANTHER" id="PTHR31913">
    <property type="entry name" value="VACUOLAR IMPORT AND DEGRADATION PROTEIN 27"/>
    <property type="match status" value="1"/>
</dbReference>
<feature type="domain" description="Vid27 N-terminal" evidence="4">
    <location>
        <begin position="1"/>
        <end position="173"/>
    </location>
</feature>
<dbReference type="RefSeq" id="NP_982779.1">
    <property type="nucleotide sequence ID" value="NM_208132.2"/>
</dbReference>
<dbReference type="OMA" id="RLNETKW"/>
<evidence type="ECO:0000256" key="1">
    <source>
        <dbReference type="SAM" id="MobiDB-lite"/>
    </source>
</evidence>
<dbReference type="eggNOG" id="KOG2395">
    <property type="taxonomic scope" value="Eukaryota"/>
</dbReference>
<dbReference type="InterPro" id="IPR040768">
    <property type="entry name" value="Vid27_PH"/>
</dbReference>
<dbReference type="Pfam" id="PF17747">
    <property type="entry name" value="VID27_PH"/>
    <property type="match status" value="1"/>
</dbReference>
<accession>Q75E38</accession>